<accession>A0A7X1I6U5</accession>
<evidence type="ECO:0000256" key="7">
    <source>
        <dbReference type="ARBA" id="ARBA00049047"/>
    </source>
</evidence>
<dbReference type="GO" id="GO:0005829">
    <property type="term" value="C:cytosol"/>
    <property type="evidence" value="ECO:0007669"/>
    <property type="project" value="TreeGrafter"/>
</dbReference>
<keyword evidence="3 8" id="KW-0028">Amino-acid biosynthesis</keyword>
<evidence type="ECO:0000256" key="4">
    <source>
        <dbReference type="ARBA" id="ARBA00022822"/>
    </source>
</evidence>
<dbReference type="PANTHER" id="PTHR43406">
    <property type="entry name" value="TRYPTOPHAN SYNTHASE, ALPHA CHAIN"/>
    <property type="match status" value="1"/>
</dbReference>
<evidence type="ECO:0000256" key="1">
    <source>
        <dbReference type="ARBA" id="ARBA00004733"/>
    </source>
</evidence>
<dbReference type="Proteomes" id="UP000517694">
    <property type="component" value="Unassembled WGS sequence"/>
</dbReference>
<dbReference type="EC" id="4.2.1.20" evidence="8"/>
<dbReference type="NCBIfam" id="TIGR00262">
    <property type="entry name" value="trpA"/>
    <property type="match status" value="1"/>
</dbReference>
<feature type="active site" description="Proton acceptor" evidence="8">
    <location>
        <position position="78"/>
    </location>
</feature>
<protein>
    <recommendedName>
        <fullName evidence="8">Tryptophan synthase alpha chain</fullName>
        <ecNumber evidence="8">4.2.1.20</ecNumber>
    </recommendedName>
</protein>
<comment type="catalytic activity">
    <reaction evidence="7 8">
        <text>(1S,2R)-1-C-(indol-3-yl)glycerol 3-phosphate + L-serine = D-glyceraldehyde 3-phosphate + L-tryptophan + H2O</text>
        <dbReference type="Rhea" id="RHEA:10532"/>
        <dbReference type="ChEBI" id="CHEBI:15377"/>
        <dbReference type="ChEBI" id="CHEBI:33384"/>
        <dbReference type="ChEBI" id="CHEBI:57912"/>
        <dbReference type="ChEBI" id="CHEBI:58866"/>
        <dbReference type="ChEBI" id="CHEBI:59776"/>
        <dbReference type="EC" id="4.2.1.20"/>
    </reaction>
</comment>
<evidence type="ECO:0000256" key="9">
    <source>
        <dbReference type="RuleBase" id="RU003662"/>
    </source>
</evidence>
<comment type="similarity">
    <text evidence="8 9">Belongs to the TrpA family.</text>
</comment>
<evidence type="ECO:0000256" key="8">
    <source>
        <dbReference type="HAMAP-Rule" id="MF_00131"/>
    </source>
</evidence>
<keyword evidence="6 8" id="KW-0456">Lyase</keyword>
<dbReference type="Gene3D" id="3.20.20.70">
    <property type="entry name" value="Aldolase class I"/>
    <property type="match status" value="1"/>
</dbReference>
<dbReference type="OrthoDB" id="9804578at2"/>
<dbReference type="SUPFAM" id="SSF51366">
    <property type="entry name" value="Ribulose-phoshate binding barrel"/>
    <property type="match status" value="1"/>
</dbReference>
<dbReference type="CDD" id="cd04724">
    <property type="entry name" value="Tryptophan_synthase_alpha"/>
    <property type="match status" value="1"/>
</dbReference>
<evidence type="ECO:0000256" key="3">
    <source>
        <dbReference type="ARBA" id="ARBA00022605"/>
    </source>
</evidence>
<organism evidence="10 11">
    <name type="scientific">Streptomyces mexicanus</name>
    <dbReference type="NCBI Taxonomy" id="178566"/>
    <lineage>
        <taxon>Bacteria</taxon>
        <taxon>Bacillati</taxon>
        <taxon>Actinomycetota</taxon>
        <taxon>Actinomycetes</taxon>
        <taxon>Kitasatosporales</taxon>
        <taxon>Streptomycetaceae</taxon>
        <taxon>Streptomyces</taxon>
    </lineage>
</organism>
<comment type="subunit">
    <text evidence="2 8">Tetramer of two alpha and two beta chains.</text>
</comment>
<evidence type="ECO:0000256" key="6">
    <source>
        <dbReference type="ARBA" id="ARBA00023239"/>
    </source>
</evidence>
<name>A0A7X1I6U5_9ACTN</name>
<dbReference type="RefSeq" id="WP_159675561.1">
    <property type="nucleotide sequence ID" value="NZ_JACMHY010000022.1"/>
</dbReference>
<dbReference type="AlphaFoldDB" id="A0A7X1I6U5"/>
<comment type="function">
    <text evidence="8">The alpha subunit is responsible for the aldol cleavage of indoleglycerol phosphate to indole and glyceraldehyde 3-phosphate.</text>
</comment>
<dbReference type="GO" id="GO:0004834">
    <property type="term" value="F:tryptophan synthase activity"/>
    <property type="evidence" value="ECO:0007669"/>
    <property type="project" value="UniProtKB-UniRule"/>
</dbReference>
<evidence type="ECO:0000256" key="2">
    <source>
        <dbReference type="ARBA" id="ARBA00011270"/>
    </source>
</evidence>
<dbReference type="InterPro" id="IPR002028">
    <property type="entry name" value="Trp_synthase_suA"/>
</dbReference>
<dbReference type="Pfam" id="PF00290">
    <property type="entry name" value="Trp_syntA"/>
    <property type="match status" value="1"/>
</dbReference>
<evidence type="ECO:0000313" key="11">
    <source>
        <dbReference type="Proteomes" id="UP000517694"/>
    </source>
</evidence>
<keyword evidence="5 8" id="KW-0057">Aromatic amino acid biosynthesis</keyword>
<dbReference type="PANTHER" id="PTHR43406:SF1">
    <property type="entry name" value="TRYPTOPHAN SYNTHASE ALPHA CHAIN, CHLOROPLASTIC"/>
    <property type="match status" value="1"/>
</dbReference>
<feature type="active site" description="Proton acceptor" evidence="8">
    <location>
        <position position="67"/>
    </location>
</feature>
<evidence type="ECO:0000313" key="10">
    <source>
        <dbReference type="EMBL" id="MBC2869869.1"/>
    </source>
</evidence>
<reference evidence="10 11" key="1">
    <citation type="submission" date="2020-08" db="EMBL/GenBank/DDBJ databases">
        <title>Whole-Genome Sequence of French Clinical Streptomyces mexicanus Strain Q0842.</title>
        <authorList>
            <person name="Boxberger M."/>
            <person name="La Scola B."/>
        </authorList>
    </citation>
    <scope>NUCLEOTIDE SEQUENCE [LARGE SCALE GENOMIC DNA]</scope>
    <source>
        <strain evidence="10 11">Marseille-Q0842</strain>
    </source>
</reference>
<gene>
    <name evidence="8 10" type="primary">trpA</name>
    <name evidence="10" type="ORF">H1R13_34420</name>
</gene>
<comment type="caution">
    <text evidence="10">The sequence shown here is derived from an EMBL/GenBank/DDBJ whole genome shotgun (WGS) entry which is preliminary data.</text>
</comment>
<sequence>MSDAFKPWSPPVSRTSSWPATRLERTLAASSAEGRAALGLYLPIGYPTRSASVDALHFMAQSADVLELGVPHTHPVLDGPVIRQAAAEALAGGFRMRDLFAAASELSASSPAALVVMSYWAPIAEYGPRPFAYELAAAGGSGVLIPDLPESEATGWQAAAGAAGLSTIALIPAHASAARLAAIGAATTGMVYAPATPGPTGGQGPLRPYLPRLVRRLREATRLPVAVGIGISTPAQAEYASGFADAVVVGSAVIRRMQDQPNSPAAAAAAAARDFAEGVHSARRTLS</sequence>
<keyword evidence="4 8" id="KW-0822">Tryptophan biosynthesis</keyword>
<dbReference type="UniPathway" id="UPA00035">
    <property type="reaction ID" value="UER00044"/>
</dbReference>
<dbReference type="HAMAP" id="MF_00131">
    <property type="entry name" value="Trp_synth_alpha"/>
    <property type="match status" value="1"/>
</dbReference>
<comment type="pathway">
    <text evidence="1 8">Amino-acid biosynthesis; L-tryptophan biosynthesis; L-tryptophan from chorismate: step 5/5.</text>
</comment>
<dbReference type="InterPro" id="IPR013785">
    <property type="entry name" value="Aldolase_TIM"/>
</dbReference>
<proteinExistence type="inferred from homology"/>
<evidence type="ECO:0000256" key="5">
    <source>
        <dbReference type="ARBA" id="ARBA00023141"/>
    </source>
</evidence>
<keyword evidence="11" id="KW-1185">Reference proteome</keyword>
<dbReference type="InterPro" id="IPR011060">
    <property type="entry name" value="RibuloseP-bd_barrel"/>
</dbReference>
<dbReference type="EMBL" id="JACMHY010000022">
    <property type="protein sequence ID" value="MBC2869869.1"/>
    <property type="molecule type" value="Genomic_DNA"/>
</dbReference>